<keyword evidence="5" id="KW-1185">Reference proteome</keyword>
<keyword evidence="1" id="KW-0560">Oxidoreductase</keyword>
<dbReference type="SUPFAM" id="SSF51735">
    <property type="entry name" value="NAD(P)-binding Rossmann-fold domains"/>
    <property type="match status" value="1"/>
</dbReference>
<comment type="similarity">
    <text evidence="2">Belongs to the NAD(P)-dependent epimerase/dehydratase family. Dihydroflavonol-4-reductase subfamily.</text>
</comment>
<dbReference type="Gene3D" id="3.40.50.720">
    <property type="entry name" value="NAD(P)-binding Rossmann-like Domain"/>
    <property type="match status" value="1"/>
</dbReference>
<reference evidence="4" key="1">
    <citation type="journal article" date="2020" name="Stud. Mycol.">
        <title>101 Dothideomycetes genomes: a test case for predicting lifestyles and emergence of pathogens.</title>
        <authorList>
            <person name="Haridas S."/>
            <person name="Albert R."/>
            <person name="Binder M."/>
            <person name="Bloem J."/>
            <person name="Labutti K."/>
            <person name="Salamov A."/>
            <person name="Andreopoulos B."/>
            <person name="Baker S."/>
            <person name="Barry K."/>
            <person name="Bills G."/>
            <person name="Bluhm B."/>
            <person name="Cannon C."/>
            <person name="Castanera R."/>
            <person name="Culley D."/>
            <person name="Daum C."/>
            <person name="Ezra D."/>
            <person name="Gonzalez J."/>
            <person name="Henrissat B."/>
            <person name="Kuo A."/>
            <person name="Liang C."/>
            <person name="Lipzen A."/>
            <person name="Lutzoni F."/>
            <person name="Magnuson J."/>
            <person name="Mondo S."/>
            <person name="Nolan M."/>
            <person name="Ohm R."/>
            <person name="Pangilinan J."/>
            <person name="Park H.-J."/>
            <person name="Ramirez L."/>
            <person name="Alfaro M."/>
            <person name="Sun H."/>
            <person name="Tritt A."/>
            <person name="Yoshinaga Y."/>
            <person name="Zwiers L.-H."/>
            <person name="Turgeon B."/>
            <person name="Goodwin S."/>
            <person name="Spatafora J."/>
            <person name="Crous P."/>
            <person name="Grigoriev I."/>
        </authorList>
    </citation>
    <scope>NUCLEOTIDE SEQUENCE</scope>
    <source>
        <strain evidence="4">ATCC 36951</strain>
    </source>
</reference>
<dbReference type="EMBL" id="ML993612">
    <property type="protein sequence ID" value="KAF2162618.1"/>
    <property type="molecule type" value="Genomic_DNA"/>
</dbReference>
<evidence type="ECO:0000313" key="4">
    <source>
        <dbReference type="EMBL" id="KAF2162618.1"/>
    </source>
</evidence>
<dbReference type="GeneID" id="54561578"/>
<sequence length="345" mass="38042">MGQYTTLSKGSTMLITGVNGLVGSHCADQALQHGYKVRGTTRSLDKNKWLLEVFGNKYGTAVFELVEVKDMQQPGAFDEAMQGCSAVMHTASVITFEPDPDKVIHPTLKGVREILRAASKTPSVRRVVYTSSQAALCTTTEKVLTVTQNTWNDTAVTLVTDPAQFAAVPDNAKGLITYCASKVLAEKACWEFVRQEKRHFTLNSVVPNFNTGPSIYPTQPASSSGYVKAAFLGDEKALGLLNMLGPMNYIDVRDDGRLHLAAAVFDDVHDERIWGMAGDWNVHDMMEVFEEVDSNWKDVKRPEGNARDQTIYDRSRSVELLKRLGCDGFTSFEQSVRANLSGMSV</sequence>
<dbReference type="PANTHER" id="PTHR10366">
    <property type="entry name" value="NAD DEPENDENT EPIMERASE/DEHYDRATASE"/>
    <property type="match status" value="1"/>
</dbReference>
<name>A0A6A6C8N7_ZASCE</name>
<protein>
    <recommendedName>
        <fullName evidence="3">NAD-dependent epimerase/dehydratase domain-containing protein</fullName>
    </recommendedName>
</protein>
<evidence type="ECO:0000313" key="5">
    <source>
        <dbReference type="Proteomes" id="UP000799537"/>
    </source>
</evidence>
<dbReference type="PANTHER" id="PTHR10366:SF562">
    <property type="entry name" value="ALDEHYDE REDUCTASE II (AFU_ORTHOLOGUE AFUA_1G11360)"/>
    <property type="match status" value="1"/>
</dbReference>
<accession>A0A6A6C8N7</accession>
<dbReference type="AlphaFoldDB" id="A0A6A6C8N7"/>
<dbReference type="Pfam" id="PF01370">
    <property type="entry name" value="Epimerase"/>
    <property type="match status" value="1"/>
</dbReference>
<dbReference type="Proteomes" id="UP000799537">
    <property type="component" value="Unassembled WGS sequence"/>
</dbReference>
<dbReference type="GO" id="GO:0016616">
    <property type="term" value="F:oxidoreductase activity, acting on the CH-OH group of donors, NAD or NADP as acceptor"/>
    <property type="evidence" value="ECO:0007669"/>
    <property type="project" value="TreeGrafter"/>
</dbReference>
<dbReference type="InterPro" id="IPR050425">
    <property type="entry name" value="NAD(P)_dehydrat-like"/>
</dbReference>
<evidence type="ECO:0000256" key="1">
    <source>
        <dbReference type="ARBA" id="ARBA00023002"/>
    </source>
</evidence>
<dbReference type="InterPro" id="IPR036291">
    <property type="entry name" value="NAD(P)-bd_dom_sf"/>
</dbReference>
<feature type="domain" description="NAD-dependent epimerase/dehydratase" evidence="3">
    <location>
        <begin position="13"/>
        <end position="135"/>
    </location>
</feature>
<evidence type="ECO:0000256" key="2">
    <source>
        <dbReference type="ARBA" id="ARBA00023445"/>
    </source>
</evidence>
<proteinExistence type="inferred from homology"/>
<dbReference type="InterPro" id="IPR001509">
    <property type="entry name" value="Epimerase_deHydtase"/>
</dbReference>
<dbReference type="RefSeq" id="XP_033663507.1">
    <property type="nucleotide sequence ID" value="XM_033808306.1"/>
</dbReference>
<evidence type="ECO:0000259" key="3">
    <source>
        <dbReference type="Pfam" id="PF01370"/>
    </source>
</evidence>
<gene>
    <name evidence="4" type="ORF">M409DRAFT_26860</name>
</gene>
<organism evidence="4 5">
    <name type="scientific">Zasmidium cellare ATCC 36951</name>
    <dbReference type="NCBI Taxonomy" id="1080233"/>
    <lineage>
        <taxon>Eukaryota</taxon>
        <taxon>Fungi</taxon>
        <taxon>Dikarya</taxon>
        <taxon>Ascomycota</taxon>
        <taxon>Pezizomycotina</taxon>
        <taxon>Dothideomycetes</taxon>
        <taxon>Dothideomycetidae</taxon>
        <taxon>Mycosphaerellales</taxon>
        <taxon>Mycosphaerellaceae</taxon>
        <taxon>Zasmidium</taxon>
    </lineage>
</organism>
<dbReference type="OrthoDB" id="2735536at2759"/>